<accession>A0A2K9VHN4</accession>
<evidence type="ECO:0000313" key="2">
    <source>
        <dbReference type="Proteomes" id="UP000240903"/>
    </source>
</evidence>
<dbReference type="Proteomes" id="UP000240903">
    <property type="component" value="Segment"/>
</dbReference>
<organism evidence="1 2">
    <name type="scientific">Pseudomonas phage Littlefix</name>
    <dbReference type="NCBI Taxonomy" id="2079289"/>
    <lineage>
        <taxon>Viruses</taxon>
        <taxon>Duplodnaviria</taxon>
        <taxon>Heunggongvirae</taxon>
        <taxon>Uroviricota</taxon>
        <taxon>Caudoviricetes</taxon>
        <taxon>Schitoviridae</taxon>
        <taxon>Littlefixvirus</taxon>
        <taxon>Littlefixvirus littlefix</taxon>
    </lineage>
</organism>
<gene>
    <name evidence="1" type="ORF">PsPhLittlefix_gp56</name>
</gene>
<evidence type="ECO:0000313" key="1">
    <source>
        <dbReference type="EMBL" id="AUV61871.1"/>
    </source>
</evidence>
<sequence>MRTTNFYFNADGSLDHTDDAETAIFRCRAWVKSDKDRSVLQYRHESKILYIYRNEETKNPNMMIWRPPTPSEIPDHIKMMKLIGAI</sequence>
<reference evidence="2" key="1">
    <citation type="submission" date="2018-01" db="EMBL/GenBank/DDBJ databases">
        <title>Pseudomonas phages infecting Pseudomonas sp. isolated from Prunus avium.</title>
        <authorList>
            <person name="Colberg O."/>
            <person name="Carstens A.B."/>
            <person name="Kot W."/>
            <person name="Hansen L.H."/>
        </authorList>
    </citation>
    <scope>NUCLEOTIDE SEQUENCE [LARGE SCALE GENOMIC DNA]</scope>
</reference>
<dbReference type="EMBL" id="MG775260">
    <property type="protein sequence ID" value="AUV61871.1"/>
    <property type="molecule type" value="Genomic_DNA"/>
</dbReference>
<proteinExistence type="predicted"/>
<name>A0A2K9VHN4_9CAUD</name>
<keyword evidence="2" id="KW-1185">Reference proteome</keyword>
<protein>
    <submittedName>
        <fullName evidence="1">Uncharacterized protein</fullName>
    </submittedName>
</protein>